<reference evidence="3" key="1">
    <citation type="journal article" date="2020" name="Nat. Genet.">
        <title>Genomic diversifications of five Gossypium allopolyploid species and their impact on cotton improvement.</title>
        <authorList>
            <person name="Chen Z.J."/>
            <person name="Sreedasyam A."/>
            <person name="Ando A."/>
            <person name="Song Q."/>
            <person name="De Santiago L.M."/>
            <person name="Hulse-Kemp A.M."/>
            <person name="Ding M."/>
            <person name="Ye W."/>
            <person name="Kirkbride R.C."/>
            <person name="Jenkins J."/>
            <person name="Plott C."/>
            <person name="Lovell J."/>
            <person name="Lin Y.M."/>
            <person name="Vaughn R."/>
            <person name="Liu B."/>
            <person name="Simpson S."/>
            <person name="Scheffler B.E."/>
            <person name="Wen L."/>
            <person name="Saski C.A."/>
            <person name="Grover C.E."/>
            <person name="Hu G."/>
            <person name="Conover J.L."/>
            <person name="Carlson J.W."/>
            <person name="Shu S."/>
            <person name="Boston L.B."/>
            <person name="Williams M."/>
            <person name="Peterson D.G."/>
            <person name="McGee K."/>
            <person name="Jones D.C."/>
            <person name="Wendel J.F."/>
            <person name="Stelly D.M."/>
            <person name="Grimwood J."/>
            <person name="Schmutz J."/>
        </authorList>
    </citation>
    <scope>NUCLEOTIDE SEQUENCE [LARGE SCALE GENOMIC DNA]</scope>
    <source>
        <strain evidence="3">cv. TM-1</strain>
    </source>
</reference>
<evidence type="ECO:0000256" key="1">
    <source>
        <dbReference type="SAM" id="MobiDB-lite"/>
    </source>
</evidence>
<dbReference type="Pfam" id="PF08284">
    <property type="entry name" value="RVP_2"/>
    <property type="match status" value="1"/>
</dbReference>
<feature type="region of interest" description="Disordered" evidence="1">
    <location>
        <begin position="204"/>
        <end position="237"/>
    </location>
</feature>
<proteinExistence type="predicted"/>
<dbReference type="KEGG" id="ghi:107963032"/>
<accession>A0A1U8PVG4</accession>
<organism evidence="3 4">
    <name type="scientific">Gossypium hirsutum</name>
    <name type="common">Upland cotton</name>
    <name type="synonym">Gossypium mexicanum</name>
    <dbReference type="NCBI Taxonomy" id="3635"/>
    <lineage>
        <taxon>Eukaryota</taxon>
        <taxon>Viridiplantae</taxon>
        <taxon>Streptophyta</taxon>
        <taxon>Embryophyta</taxon>
        <taxon>Tracheophyta</taxon>
        <taxon>Spermatophyta</taxon>
        <taxon>Magnoliopsida</taxon>
        <taxon>eudicotyledons</taxon>
        <taxon>Gunneridae</taxon>
        <taxon>Pentapetalae</taxon>
        <taxon>rosids</taxon>
        <taxon>malvids</taxon>
        <taxon>Malvales</taxon>
        <taxon>Malvaceae</taxon>
        <taxon>Malvoideae</taxon>
        <taxon>Gossypium</taxon>
    </lineage>
</organism>
<reference evidence="4" key="2">
    <citation type="submission" date="2025-08" db="UniProtKB">
        <authorList>
            <consortium name="RefSeq"/>
        </authorList>
    </citation>
    <scope>IDENTIFICATION</scope>
</reference>
<dbReference type="PaxDb" id="3635-A0A1U8PVG4"/>
<keyword evidence="3" id="KW-1185">Reference proteome</keyword>
<gene>
    <name evidence="4" type="primary">LOC107963032</name>
</gene>
<dbReference type="Gene3D" id="2.40.70.10">
    <property type="entry name" value="Acid Proteases"/>
    <property type="match status" value="1"/>
</dbReference>
<feature type="compositionally biased region" description="Gly residues" evidence="1">
    <location>
        <begin position="216"/>
        <end position="225"/>
    </location>
</feature>
<dbReference type="Pfam" id="PF03732">
    <property type="entry name" value="Retrotrans_gag"/>
    <property type="match status" value="1"/>
</dbReference>
<feature type="compositionally biased region" description="Low complexity" evidence="1">
    <location>
        <begin position="204"/>
        <end position="215"/>
    </location>
</feature>
<dbReference type="GeneID" id="107963032"/>
<evidence type="ECO:0000313" key="4">
    <source>
        <dbReference type="RefSeq" id="XP_016755121.1"/>
    </source>
</evidence>
<evidence type="ECO:0000259" key="2">
    <source>
        <dbReference type="Pfam" id="PF03732"/>
    </source>
</evidence>
<sequence length="391" mass="43990">MSNLDTSETLVSPVTETGFQSQLTGDDTLFQAMLRILERIAGLNSRSGGQGSELSDSRLMEPSYVDARRREFLNLTQGDRSVAEYEAKFLRLSRYARGMVASKYGRCVRFEDRLRDNMRVLIALQREHEFSILVEKAKIAEDVKHVERQNRDRERAFGDYGRRYPAKCRWKIEAYLRCGSLKHHIRDCPQRADQTQALGFVQPQRAVQQPPRGCGQARGGNGMGRGQRAPGRGAGQTKVRQPALVYAARCREDRDAPDVASNVSETLGISVESTTSEVTILSPLGQSVRVSKLYRDVPLGVQGTIFLVDLIELLFREFDIILGMDWLVKHQVSLDCATKRVILRTKVDDEVVVIGECRDNLSNVISALVAEKLVRKGCEAYLAYINYRGCL</sequence>
<dbReference type="InterPro" id="IPR005162">
    <property type="entry name" value="Retrotrans_gag_dom"/>
</dbReference>
<dbReference type="PANTHER" id="PTHR15503:SF45">
    <property type="entry name" value="RNA-DIRECTED DNA POLYMERASE HOMOLOG"/>
    <property type="match status" value="1"/>
</dbReference>
<dbReference type="AlphaFoldDB" id="A0A1U8PVG4"/>
<dbReference type="Proteomes" id="UP000818029">
    <property type="component" value="Chromosome A06"/>
</dbReference>
<dbReference type="InterPro" id="IPR032567">
    <property type="entry name" value="RTL1-rel"/>
</dbReference>
<dbReference type="OrthoDB" id="1751882at2759"/>
<name>A0A1U8PVG4_GOSHI</name>
<evidence type="ECO:0000313" key="3">
    <source>
        <dbReference type="Proteomes" id="UP000818029"/>
    </source>
</evidence>
<dbReference type="PANTHER" id="PTHR15503">
    <property type="entry name" value="LDOC1 RELATED"/>
    <property type="match status" value="1"/>
</dbReference>
<protein>
    <recommendedName>
        <fullName evidence="2">Retrotransposon gag domain-containing protein</fullName>
    </recommendedName>
</protein>
<dbReference type="InterPro" id="IPR021109">
    <property type="entry name" value="Peptidase_aspartic_dom_sf"/>
</dbReference>
<dbReference type="RefSeq" id="XP_016755121.1">
    <property type="nucleotide sequence ID" value="XM_016899632.1"/>
</dbReference>
<feature type="domain" description="Retrotransposon gag" evidence="2">
    <location>
        <begin position="63"/>
        <end position="100"/>
    </location>
</feature>
<dbReference type="CDD" id="cd00303">
    <property type="entry name" value="retropepsin_like"/>
    <property type="match status" value="1"/>
</dbReference>